<accession>A0A1B2M405</accession>
<dbReference type="Proteomes" id="UP000093391">
    <property type="component" value="Chromosome"/>
</dbReference>
<name>A0A1B2M405_9GAMM</name>
<reference evidence="2 3" key="1">
    <citation type="submission" date="2016-08" db="EMBL/GenBank/DDBJ databases">
        <authorList>
            <person name="Seilhamer J.J."/>
        </authorList>
    </citation>
    <scope>NUCLEOTIDE SEQUENCE [LARGE SCALE GENOMIC DNA]</scope>
    <source>
        <strain evidence="2 3">BRTC-1</strain>
    </source>
</reference>
<dbReference type="KEGG" id="ala:BFG52_08870"/>
<dbReference type="Gene3D" id="3.40.50.720">
    <property type="entry name" value="NAD(P)-binding Rossmann-like Domain"/>
    <property type="match status" value="1"/>
</dbReference>
<gene>
    <name evidence="2" type="ORF">BFG52_08870</name>
</gene>
<feature type="domain" description="Semialdehyde dehydrogenase NAD-binding" evidence="1">
    <location>
        <begin position="3"/>
        <end position="106"/>
    </location>
</feature>
<dbReference type="GO" id="GO:0016620">
    <property type="term" value="F:oxidoreductase activity, acting on the aldehyde or oxo group of donors, NAD or NADP as acceptor"/>
    <property type="evidence" value="ECO:0007669"/>
    <property type="project" value="InterPro"/>
</dbReference>
<dbReference type="PANTHER" id="PTHR14097:SF7">
    <property type="entry name" value="OXIDOREDUCTASE HTATIP2"/>
    <property type="match status" value="1"/>
</dbReference>
<dbReference type="InterPro" id="IPR016040">
    <property type="entry name" value="NAD(P)-bd_dom"/>
</dbReference>
<dbReference type="AlphaFoldDB" id="A0A1B2M405"/>
<organism evidence="2 3">
    <name type="scientific">Acinetobacter larvae</name>
    <dbReference type="NCBI Taxonomy" id="1789224"/>
    <lineage>
        <taxon>Bacteria</taxon>
        <taxon>Pseudomonadati</taxon>
        <taxon>Pseudomonadota</taxon>
        <taxon>Gammaproteobacteria</taxon>
        <taxon>Moraxellales</taxon>
        <taxon>Moraxellaceae</taxon>
        <taxon>Acinetobacter</taxon>
    </lineage>
</organism>
<dbReference type="SMART" id="SM00859">
    <property type="entry name" value="Semialdhyde_dh"/>
    <property type="match status" value="1"/>
</dbReference>
<protein>
    <recommendedName>
        <fullName evidence="1">Semialdehyde dehydrogenase NAD-binding domain-containing protein</fullName>
    </recommendedName>
</protein>
<proteinExistence type="predicted"/>
<dbReference type="GO" id="GO:0051287">
    <property type="term" value="F:NAD binding"/>
    <property type="evidence" value="ECO:0007669"/>
    <property type="project" value="InterPro"/>
</dbReference>
<dbReference type="SUPFAM" id="SSF51735">
    <property type="entry name" value="NAD(P)-binding Rossmann-fold domains"/>
    <property type="match status" value="1"/>
</dbReference>
<sequence>MKRVLVVGATGAVGQEIVKALQQQAQITEIIVITRRAFTAQSAKIRNYIVDFDALDQHADYFNCDAVFCALGSTRQQAGSDANYIKIDHDYPLKIAQLAKQQGAQHFLMVSAYGAYTHSHFFYNRVKGQVEQALIALHFPQLTIIRPSILIRHRDDGRLVEKITAGIARYFPKQWRAVESQTVAAALVNALIQPQTPGLSIIENQHLFS</sequence>
<evidence type="ECO:0000313" key="2">
    <source>
        <dbReference type="EMBL" id="AOA59940.1"/>
    </source>
</evidence>
<dbReference type="InterPro" id="IPR000534">
    <property type="entry name" value="Semialdehyde_DH_NAD-bd"/>
</dbReference>
<dbReference type="Pfam" id="PF13460">
    <property type="entry name" value="NAD_binding_10"/>
    <property type="match status" value="1"/>
</dbReference>
<keyword evidence="3" id="KW-1185">Reference proteome</keyword>
<dbReference type="STRING" id="1789224.BFG52_08870"/>
<dbReference type="PANTHER" id="PTHR14097">
    <property type="entry name" value="OXIDOREDUCTASE HTATIP2"/>
    <property type="match status" value="1"/>
</dbReference>
<dbReference type="EMBL" id="CP016895">
    <property type="protein sequence ID" value="AOA59940.1"/>
    <property type="molecule type" value="Genomic_DNA"/>
</dbReference>
<dbReference type="InterPro" id="IPR036291">
    <property type="entry name" value="NAD(P)-bd_dom_sf"/>
</dbReference>
<evidence type="ECO:0000313" key="3">
    <source>
        <dbReference type="Proteomes" id="UP000093391"/>
    </source>
</evidence>
<evidence type="ECO:0000259" key="1">
    <source>
        <dbReference type="SMART" id="SM00859"/>
    </source>
</evidence>